<organism evidence="2 3">
    <name type="scientific">Thermomonospora curvata (strain ATCC 19995 / DSM 43183 / JCM 3096 / KCTC 9072 / NBRC 15933 / NCIMB 10081 / Henssen B9)</name>
    <dbReference type="NCBI Taxonomy" id="471852"/>
    <lineage>
        <taxon>Bacteria</taxon>
        <taxon>Bacillati</taxon>
        <taxon>Actinomycetota</taxon>
        <taxon>Actinomycetes</taxon>
        <taxon>Streptosporangiales</taxon>
        <taxon>Thermomonosporaceae</taxon>
        <taxon>Thermomonospora</taxon>
    </lineage>
</organism>
<dbReference type="KEGG" id="tcu:Tcur_1439"/>
<gene>
    <name evidence="2" type="ordered locus">Tcur_1439</name>
</gene>
<evidence type="ECO:0000313" key="3">
    <source>
        <dbReference type="Proteomes" id="UP000001918"/>
    </source>
</evidence>
<keyword evidence="1" id="KW-1133">Transmembrane helix</keyword>
<feature type="transmembrane region" description="Helical" evidence="1">
    <location>
        <begin position="73"/>
        <end position="93"/>
    </location>
</feature>
<keyword evidence="2" id="KW-0418">Kinase</keyword>
<dbReference type="Gene3D" id="3.30.565.10">
    <property type="entry name" value="Histidine kinase-like ATPase, C-terminal domain"/>
    <property type="match status" value="1"/>
</dbReference>
<dbReference type="InterPro" id="IPR036890">
    <property type="entry name" value="HATPase_C_sf"/>
</dbReference>
<feature type="transmembrane region" description="Helical" evidence="1">
    <location>
        <begin position="155"/>
        <end position="173"/>
    </location>
</feature>
<accession>D1AAK8</accession>
<dbReference type="GO" id="GO:0016301">
    <property type="term" value="F:kinase activity"/>
    <property type="evidence" value="ECO:0007669"/>
    <property type="project" value="UniProtKB-KW"/>
</dbReference>
<feature type="transmembrane region" description="Helical" evidence="1">
    <location>
        <begin position="40"/>
        <end position="61"/>
    </location>
</feature>
<feature type="transmembrane region" description="Helical" evidence="1">
    <location>
        <begin position="194"/>
        <end position="214"/>
    </location>
</feature>
<dbReference type="STRING" id="471852.Tcur_1439"/>
<dbReference type="eggNOG" id="COG4585">
    <property type="taxonomic scope" value="Bacteria"/>
</dbReference>
<reference evidence="2 3" key="1">
    <citation type="journal article" date="2011" name="Stand. Genomic Sci.">
        <title>Complete genome sequence of Thermomonospora curvata type strain (B9).</title>
        <authorList>
            <person name="Chertkov O."/>
            <person name="Sikorski J."/>
            <person name="Nolan M."/>
            <person name="Lapidus A."/>
            <person name="Lucas S."/>
            <person name="Del Rio T.G."/>
            <person name="Tice H."/>
            <person name="Cheng J.F."/>
            <person name="Goodwin L."/>
            <person name="Pitluck S."/>
            <person name="Liolios K."/>
            <person name="Ivanova N."/>
            <person name="Mavromatis K."/>
            <person name="Mikhailova N."/>
            <person name="Ovchinnikova G."/>
            <person name="Pati A."/>
            <person name="Chen A."/>
            <person name="Palaniappan K."/>
            <person name="Djao O.D."/>
            <person name="Land M."/>
            <person name="Hauser L."/>
            <person name="Chang Y.J."/>
            <person name="Jeffries C.D."/>
            <person name="Brettin T."/>
            <person name="Han C."/>
            <person name="Detter J.C."/>
            <person name="Rohde M."/>
            <person name="Goker M."/>
            <person name="Woyke T."/>
            <person name="Bristow J."/>
            <person name="Eisen J.A."/>
            <person name="Markowitz V."/>
            <person name="Hugenholtz P."/>
            <person name="Klenk H.P."/>
            <person name="Kyrpides N.C."/>
        </authorList>
    </citation>
    <scope>NUCLEOTIDE SEQUENCE [LARGE SCALE GENOMIC DNA]</scope>
    <source>
        <strain evidence="3">ATCC 19995 / DSM 43183 / JCM 3096 / KCTC 9072 / NBRC 15933 / NCIMB 10081 / Henssen B9</strain>
    </source>
</reference>
<dbReference type="AlphaFoldDB" id="D1AAK8"/>
<evidence type="ECO:0000256" key="1">
    <source>
        <dbReference type="SAM" id="Phobius"/>
    </source>
</evidence>
<keyword evidence="1" id="KW-0472">Membrane</keyword>
<dbReference type="HOGENOM" id="CLU_595709_0_0_11"/>
<sequence>MRDRLFGKDSLAPGHHPELHTPQHAVMIMRALHGFYRRMALCRLIAVQLWEGALITDALLGPPGRFQTGVHSVVALTLATGALATVGAVAAWSHHHEGVQDWMSGRRVLNRISDYLRRTARERRVSADIPGLIEGASVLAMAACTAWTAPPAQQGASVLWSAAFTFLLLYFPFSQYVIDPAWYQPGLARRAGYAWFRFAIPLVLAVTGIAVYRACAPASASGPDGAIVIAGLMFRLYVDVSLVNALLGALPDALRDQREELAEAVSTVVHSKIKNELRVLGPNLELESRPSWVQASWHSLVHQVESLRRHPFREGDGTDIGEIIEDVRSTAYAHAADSAAIDLSVESTGVDVMPLRATDLNLLQIVLSDLCANSVREANRLRRSSFRIWIFIRAVEEERRRRLIVTVEDEGDGFDGDSIMNRPESSLAILNHRLKRLGGGITIDRTPAGTRVQATWLAL</sequence>
<protein>
    <submittedName>
        <fullName evidence="2">Putative signal transduction histidine kinase</fullName>
    </submittedName>
</protein>
<dbReference type="SUPFAM" id="SSF55874">
    <property type="entry name" value="ATPase domain of HSP90 chaperone/DNA topoisomerase II/histidine kinase"/>
    <property type="match status" value="1"/>
</dbReference>
<dbReference type="EMBL" id="CP001738">
    <property type="protein sequence ID" value="ACY97018.1"/>
    <property type="molecule type" value="Genomic_DNA"/>
</dbReference>
<keyword evidence="1" id="KW-0812">Transmembrane</keyword>
<proteinExistence type="predicted"/>
<evidence type="ECO:0000313" key="2">
    <source>
        <dbReference type="EMBL" id="ACY97018.1"/>
    </source>
</evidence>
<keyword evidence="2" id="KW-0808">Transferase</keyword>
<name>D1AAK8_THECD</name>
<keyword evidence="3" id="KW-1185">Reference proteome</keyword>
<dbReference type="RefSeq" id="WP_012851802.1">
    <property type="nucleotide sequence ID" value="NC_013510.1"/>
</dbReference>
<dbReference type="Proteomes" id="UP000001918">
    <property type="component" value="Chromosome"/>
</dbReference>
<feature type="transmembrane region" description="Helical" evidence="1">
    <location>
        <begin position="226"/>
        <end position="250"/>
    </location>
</feature>